<dbReference type="EMBL" id="CP122379">
    <property type="protein sequence ID" value="WGF91283.1"/>
    <property type="molecule type" value="Genomic_DNA"/>
</dbReference>
<feature type="transmembrane region" description="Helical" evidence="1">
    <location>
        <begin position="127"/>
        <end position="146"/>
    </location>
</feature>
<feature type="domain" description="Sulfatase N-terminal" evidence="2">
    <location>
        <begin position="208"/>
        <end position="439"/>
    </location>
</feature>
<keyword evidence="1" id="KW-0472">Membrane</keyword>
<keyword evidence="1" id="KW-1133">Transmembrane helix</keyword>
<feature type="transmembrane region" description="Helical" evidence="1">
    <location>
        <begin position="104"/>
        <end position="120"/>
    </location>
</feature>
<gene>
    <name evidence="3" type="ORF">QCQ61_08630</name>
</gene>
<dbReference type="InterPro" id="IPR000917">
    <property type="entry name" value="Sulfatase_N"/>
</dbReference>
<evidence type="ECO:0000259" key="2">
    <source>
        <dbReference type="Pfam" id="PF00884"/>
    </source>
</evidence>
<organism evidence="3 4">
    <name type="scientific">Aequorivita marisscotiae</name>
    <dbReference type="NCBI Taxonomy" id="3040348"/>
    <lineage>
        <taxon>Bacteria</taxon>
        <taxon>Pseudomonadati</taxon>
        <taxon>Bacteroidota</taxon>
        <taxon>Flavobacteriia</taxon>
        <taxon>Flavobacteriales</taxon>
        <taxon>Flavobacteriaceae</taxon>
        <taxon>Aequorivita</taxon>
    </lineage>
</organism>
<evidence type="ECO:0000313" key="4">
    <source>
        <dbReference type="Proteomes" id="UP001238523"/>
    </source>
</evidence>
<sequence length="483" mass="55518">MGDFLAKHVKGDFNPLLTGLICGFYPIVFYFSNNYSAINSWEHFGFFVLFFIGIPIVIFSIAFLVFKYSETFSKYKAQILFVLIIMTVATLMSQAMYLTLKKKMLLGLLIVSALAAYKFYAHFKKLLVIILLMSILPTINVIIKIVEHEQKMAWTQLPDSIENATFKSTPNIYLIQPDGYVSRQIMESSLYNFNNPFYGWLENNGFKIYNNFRSNYPASLTSNSSMFAMKQHRFGKVLFPSIDMPNSRDIIAGDNAAISILRNNGYKNFFIVQDEYFQQNRPIQAYDYYNLNPDEIPYFSNDNNVKKVVFNDLKAAMDTSNIEGPRFYFVEKLLPHHIHFAASKEEERDMYIEKIQEVNGWLKTTVNYISENDPNAIVIILADHGGWVGLGSYPEMFSTENASQIHSIYATLAAIKWNGHLVEGMDAELQSNVNLFRVLFAVLSENPEYLKYLEDDSSYNLQQGTFWKSVRAVIDDNGNVFSN</sequence>
<feature type="transmembrane region" description="Helical" evidence="1">
    <location>
        <begin position="44"/>
        <end position="66"/>
    </location>
</feature>
<dbReference type="Proteomes" id="UP001238523">
    <property type="component" value="Chromosome"/>
</dbReference>
<dbReference type="InterPro" id="IPR017850">
    <property type="entry name" value="Alkaline_phosphatase_core_sf"/>
</dbReference>
<feature type="transmembrane region" description="Helical" evidence="1">
    <location>
        <begin position="12"/>
        <end position="32"/>
    </location>
</feature>
<dbReference type="Gene3D" id="3.40.720.10">
    <property type="entry name" value="Alkaline Phosphatase, subunit A"/>
    <property type="match status" value="1"/>
</dbReference>
<keyword evidence="1" id="KW-0812">Transmembrane</keyword>
<keyword evidence="4" id="KW-1185">Reference proteome</keyword>
<dbReference type="SUPFAM" id="SSF53649">
    <property type="entry name" value="Alkaline phosphatase-like"/>
    <property type="match status" value="1"/>
</dbReference>
<dbReference type="Pfam" id="PF00884">
    <property type="entry name" value="Sulfatase"/>
    <property type="match status" value="1"/>
</dbReference>
<dbReference type="RefSeq" id="WP_279447235.1">
    <property type="nucleotide sequence ID" value="NZ_CP122379.1"/>
</dbReference>
<protein>
    <recommendedName>
        <fullName evidence="2">Sulfatase N-terminal domain-containing protein</fullName>
    </recommendedName>
</protein>
<feature type="transmembrane region" description="Helical" evidence="1">
    <location>
        <begin position="78"/>
        <end position="98"/>
    </location>
</feature>
<name>A0ABY8KQM7_9FLAO</name>
<proteinExistence type="predicted"/>
<accession>A0ABY8KQM7</accession>
<reference evidence="3 4" key="1">
    <citation type="submission" date="2023-04" db="EMBL/GenBank/DDBJ databases">
        <title>Taxonomic identification of the Arctic strain Aequorivita sp. nov. and transcriptomic analysis in response to temperature stress.</title>
        <authorList>
            <person name="Liu W."/>
            <person name="Cong B."/>
            <person name="Lin J."/>
        </authorList>
    </citation>
    <scope>NUCLEOTIDE SEQUENCE [LARGE SCALE GENOMIC DNA]</scope>
    <source>
        <strain evidence="3 4">Ant34-E75</strain>
    </source>
</reference>
<evidence type="ECO:0000256" key="1">
    <source>
        <dbReference type="SAM" id="Phobius"/>
    </source>
</evidence>
<evidence type="ECO:0000313" key="3">
    <source>
        <dbReference type="EMBL" id="WGF91283.1"/>
    </source>
</evidence>